<dbReference type="Pfam" id="PF01565">
    <property type="entry name" value="FAD_binding_4"/>
    <property type="match status" value="1"/>
</dbReference>
<keyword evidence="3" id="KW-0274">FAD</keyword>
<dbReference type="InterPro" id="IPR016171">
    <property type="entry name" value="Vanillyl_alc_oxidase_C-sub2"/>
</dbReference>
<keyword evidence="4" id="KW-0560">Oxidoreductase</keyword>
<reference evidence="6 7" key="1">
    <citation type="submission" date="2017-04" db="EMBL/GenBank/DDBJ databases">
        <authorList>
            <person name="Afonso C.L."/>
            <person name="Miller P.J."/>
            <person name="Scott M.A."/>
            <person name="Spackman E."/>
            <person name="Goraichik I."/>
            <person name="Dimitrov K.M."/>
            <person name="Suarez D.L."/>
            <person name="Swayne D.E."/>
        </authorList>
    </citation>
    <scope>NUCLEOTIDE SEQUENCE [LARGE SCALE GENOMIC DNA]</scope>
    <source>
        <strain evidence="6 7">DSM 11270</strain>
    </source>
</reference>
<evidence type="ECO:0000256" key="4">
    <source>
        <dbReference type="ARBA" id="ARBA00023002"/>
    </source>
</evidence>
<dbReference type="Gene3D" id="3.30.70.2740">
    <property type="match status" value="1"/>
</dbReference>
<evidence type="ECO:0000256" key="1">
    <source>
        <dbReference type="ARBA" id="ARBA00001974"/>
    </source>
</evidence>
<sequence>MLDKKLKTILTKIVGLENIITNKLALETYSYDASPYQGEPMVVLFPSTTEMVAEIVKVADKYDIPIMPRGAGTSVSGGAVPPKRSIVLSFTRMNRILDINSIDRTALVEVGLTNKQLQLATKKYDLMFAPDPASQNISTIGGNIAENAGGIKGVKYGSTRDHVLGLEVVLPTGEIIKTGNLSSEILPEVDLTYVFCGSEGTFGIVTKACLSLSRLNPSVETMTSTFNSIEDAGNCVAQIIASGVIPTTMEIMDNTVIRAVEEHAKLGLPKKAAAFLLVEVDGFPTETNFQVTSIMRAFKANLGYDYKLAKDEKEREELWTARRSVNGALGKLKPANISHDIVVPRDRIATMLKKIAQIGDEYQIIIGQVAHAGDGNLHPSLYYDHRIPEEVLKVEKACDKIIKETFYQGGSLSGEHGIGLEKKKYMVDAYSKTSLKYMKKIKDAFDPKGLLNADKVLPDDI</sequence>
<dbReference type="InterPro" id="IPR006094">
    <property type="entry name" value="Oxid_FAD_bind_N"/>
</dbReference>
<dbReference type="SUPFAM" id="SSF56176">
    <property type="entry name" value="FAD-binding/transporter-associated domain-like"/>
    <property type="match status" value="1"/>
</dbReference>
<dbReference type="InterPro" id="IPR004113">
    <property type="entry name" value="FAD-bd_oxidored_4_C"/>
</dbReference>
<organism evidence="6 7">
    <name type="scientific">Desulfonispora thiosulfatigenes DSM 11270</name>
    <dbReference type="NCBI Taxonomy" id="656914"/>
    <lineage>
        <taxon>Bacteria</taxon>
        <taxon>Bacillati</taxon>
        <taxon>Bacillota</taxon>
        <taxon>Clostridia</taxon>
        <taxon>Eubacteriales</taxon>
        <taxon>Peptococcaceae</taxon>
        <taxon>Desulfonispora</taxon>
    </lineage>
</organism>
<protein>
    <submittedName>
        <fullName evidence="6">Glycolate oxidase</fullName>
    </submittedName>
</protein>
<dbReference type="GO" id="GO:0016491">
    <property type="term" value="F:oxidoreductase activity"/>
    <property type="evidence" value="ECO:0007669"/>
    <property type="project" value="UniProtKB-KW"/>
</dbReference>
<evidence type="ECO:0000256" key="3">
    <source>
        <dbReference type="ARBA" id="ARBA00022827"/>
    </source>
</evidence>
<dbReference type="InterPro" id="IPR016169">
    <property type="entry name" value="FAD-bd_PCMH_sub2"/>
</dbReference>
<comment type="cofactor">
    <cofactor evidence="1">
        <name>FAD</name>
        <dbReference type="ChEBI" id="CHEBI:57692"/>
    </cofactor>
</comment>
<dbReference type="GO" id="GO:0071949">
    <property type="term" value="F:FAD binding"/>
    <property type="evidence" value="ECO:0007669"/>
    <property type="project" value="InterPro"/>
</dbReference>
<dbReference type="SUPFAM" id="SSF55103">
    <property type="entry name" value="FAD-linked oxidases, C-terminal domain"/>
    <property type="match status" value="1"/>
</dbReference>
<dbReference type="InterPro" id="IPR051914">
    <property type="entry name" value="FAD-linked_OxidoTrans_Type4"/>
</dbReference>
<name>A0A1W1UKC9_DESTI</name>
<dbReference type="PROSITE" id="PS51387">
    <property type="entry name" value="FAD_PCMH"/>
    <property type="match status" value="1"/>
</dbReference>
<dbReference type="PANTHER" id="PTHR42934">
    <property type="entry name" value="GLYCOLATE OXIDASE SUBUNIT GLCD"/>
    <property type="match status" value="1"/>
</dbReference>
<evidence type="ECO:0000259" key="5">
    <source>
        <dbReference type="PROSITE" id="PS51387"/>
    </source>
</evidence>
<feature type="domain" description="FAD-binding PCMH-type" evidence="5">
    <location>
        <begin position="36"/>
        <end position="215"/>
    </location>
</feature>
<dbReference type="RefSeq" id="WP_084052100.1">
    <property type="nucleotide sequence ID" value="NZ_FWWT01000007.1"/>
</dbReference>
<keyword evidence="7" id="KW-1185">Reference proteome</keyword>
<dbReference type="InterPro" id="IPR016164">
    <property type="entry name" value="FAD-linked_Oxase-like_C"/>
</dbReference>
<dbReference type="Proteomes" id="UP000192731">
    <property type="component" value="Unassembled WGS sequence"/>
</dbReference>
<dbReference type="Pfam" id="PF02913">
    <property type="entry name" value="FAD-oxidase_C"/>
    <property type="match status" value="1"/>
</dbReference>
<dbReference type="OrthoDB" id="9767256at2"/>
<dbReference type="STRING" id="656914.SAMN00017405_2142"/>
<dbReference type="Gene3D" id="3.30.465.10">
    <property type="match status" value="1"/>
</dbReference>
<evidence type="ECO:0000313" key="7">
    <source>
        <dbReference type="Proteomes" id="UP000192731"/>
    </source>
</evidence>
<dbReference type="AlphaFoldDB" id="A0A1W1UKC9"/>
<dbReference type="EMBL" id="FWWT01000007">
    <property type="protein sequence ID" value="SMB81502.1"/>
    <property type="molecule type" value="Genomic_DNA"/>
</dbReference>
<dbReference type="FunFam" id="1.10.45.10:FF:000001">
    <property type="entry name" value="D-lactate dehydrogenase mitochondrial"/>
    <property type="match status" value="1"/>
</dbReference>
<dbReference type="Gene3D" id="1.10.45.10">
    <property type="entry name" value="Vanillyl-alcohol Oxidase, Chain A, domain 4"/>
    <property type="match status" value="1"/>
</dbReference>
<evidence type="ECO:0000256" key="2">
    <source>
        <dbReference type="ARBA" id="ARBA00022630"/>
    </source>
</evidence>
<evidence type="ECO:0000313" key="6">
    <source>
        <dbReference type="EMBL" id="SMB81502.1"/>
    </source>
</evidence>
<keyword evidence="2" id="KW-0285">Flavoprotein</keyword>
<gene>
    <name evidence="6" type="ORF">SAMN00017405_2142</name>
</gene>
<dbReference type="InterPro" id="IPR016166">
    <property type="entry name" value="FAD-bd_PCMH"/>
</dbReference>
<proteinExistence type="predicted"/>
<dbReference type="PANTHER" id="PTHR42934:SF1">
    <property type="entry name" value="GLYCOLATE OXIDASE SUBUNIT GLCD"/>
    <property type="match status" value="1"/>
</dbReference>
<dbReference type="InterPro" id="IPR036318">
    <property type="entry name" value="FAD-bd_PCMH-like_sf"/>
</dbReference>
<accession>A0A1W1UKC9</accession>